<sequence length="501" mass="55966">MDQRTRQAALYFLRNISLDGQPPQGFREGFLGAEAGSEVAMTTHQQYSSITTAIVHSSGAEDQTWSDSVPTSLPVDQESMDSEAQAASDISSLLHRHPPSDAAIGRLTPAPQRELSGSPKKQTHSSSDSQGNASQELQRTRRKIRFETLPDIEENAPLRRFNSSSFPRPKSSKRVHFIKNLRQHDTSDGRIILITVRRALCRVFSLIPYRDYSHIGDVTLESGHQQPSGAMATKEMVIGLEGVELGTKGKVSLKTCSSLFIVVQATLCRVFCTILRYVFVVSYTQLLYPTHALSRHCPVKQQSSSGPVYPPAPCGFHGFHPIKSVSAHRKGKTAGADSRDCRNYDPNLLDDPLWPCGKHKRVLVFRSDMTTVIEYTKPSDLKRDMNKTFREKFPHIRLTLSKIRSLKKEIRKVAQEDCGYEEPTVAMAFVYFEKLALRGKVHKQNRKLCAGACILLAAKMGSDLKRFEVRQLLDVSTHVIVCDCCRAVVLKLGSAVLMYGY</sequence>
<organism evidence="2 3">
    <name type="scientific">Clupea harengus</name>
    <name type="common">Atlantic herring</name>
    <dbReference type="NCBI Taxonomy" id="7950"/>
    <lineage>
        <taxon>Eukaryota</taxon>
        <taxon>Metazoa</taxon>
        <taxon>Chordata</taxon>
        <taxon>Craniata</taxon>
        <taxon>Vertebrata</taxon>
        <taxon>Euteleostomi</taxon>
        <taxon>Actinopterygii</taxon>
        <taxon>Neopterygii</taxon>
        <taxon>Teleostei</taxon>
        <taxon>Clupei</taxon>
        <taxon>Clupeiformes</taxon>
        <taxon>Clupeoidei</taxon>
        <taxon>Clupeidae</taxon>
        <taxon>Clupea</taxon>
    </lineage>
</organism>
<protein>
    <submittedName>
        <fullName evidence="3">CDK5 and ABL1 enzyme substrate 1-like</fullName>
    </submittedName>
</protein>
<dbReference type="PIRSF" id="PIRSF025798">
    <property type="entry name" value="Cables"/>
    <property type="match status" value="1"/>
</dbReference>
<dbReference type="GO" id="GO:0007399">
    <property type="term" value="P:nervous system development"/>
    <property type="evidence" value="ECO:0007669"/>
    <property type="project" value="TreeGrafter"/>
</dbReference>
<dbReference type="GeneID" id="105910893"/>
<dbReference type="Proteomes" id="UP000515152">
    <property type="component" value="Unplaced"/>
</dbReference>
<dbReference type="GO" id="GO:0005829">
    <property type="term" value="C:cytosol"/>
    <property type="evidence" value="ECO:0007669"/>
    <property type="project" value="TreeGrafter"/>
</dbReference>
<dbReference type="PANTHER" id="PTHR22896:SF1">
    <property type="entry name" value="CDK5 AND ABL1 ENZYME SUBSTRATE 1"/>
    <property type="match status" value="1"/>
</dbReference>
<name>A0A8M1KB87_CLUHA</name>
<dbReference type="PANTHER" id="PTHR22896">
    <property type="entry name" value="CDK5 AND ABL1 ENZYME SUBSTRATE 1"/>
    <property type="match status" value="1"/>
</dbReference>
<proteinExistence type="predicted"/>
<reference evidence="3" key="1">
    <citation type="submission" date="2025-08" db="UniProtKB">
        <authorList>
            <consortium name="RefSeq"/>
        </authorList>
    </citation>
    <scope>IDENTIFICATION</scope>
</reference>
<dbReference type="RefSeq" id="XP_042561157.1">
    <property type="nucleotide sequence ID" value="XM_042705223.1"/>
</dbReference>
<gene>
    <name evidence="3" type="primary">LOC105910893</name>
</gene>
<dbReference type="GO" id="GO:0051726">
    <property type="term" value="P:regulation of cell cycle"/>
    <property type="evidence" value="ECO:0007669"/>
    <property type="project" value="InterPro"/>
</dbReference>
<dbReference type="KEGG" id="char:105910893"/>
<dbReference type="InterPro" id="IPR012388">
    <property type="entry name" value="CABLES1/2"/>
</dbReference>
<evidence type="ECO:0000313" key="2">
    <source>
        <dbReference type="Proteomes" id="UP000515152"/>
    </source>
</evidence>
<keyword evidence="2" id="KW-1185">Reference proteome</keyword>
<accession>A0A8M1KB87</accession>
<dbReference type="AlphaFoldDB" id="A0A8M1KB87"/>
<feature type="compositionally biased region" description="Polar residues" evidence="1">
    <location>
        <begin position="61"/>
        <end position="71"/>
    </location>
</feature>
<evidence type="ECO:0000256" key="1">
    <source>
        <dbReference type="SAM" id="MobiDB-lite"/>
    </source>
</evidence>
<feature type="compositionally biased region" description="Polar residues" evidence="1">
    <location>
        <begin position="124"/>
        <end position="137"/>
    </location>
</feature>
<evidence type="ECO:0000313" key="3">
    <source>
        <dbReference type="RefSeq" id="XP_042561157.1"/>
    </source>
</evidence>
<dbReference type="OrthoDB" id="5353095at2759"/>
<feature type="region of interest" description="Disordered" evidence="1">
    <location>
        <begin position="61"/>
        <end position="139"/>
    </location>
</feature>